<dbReference type="EMBL" id="JAUZVZ010000031">
    <property type="protein sequence ID" value="MDP4537717.1"/>
    <property type="molecule type" value="Genomic_DNA"/>
</dbReference>
<feature type="domain" description="Big-1" evidence="3">
    <location>
        <begin position="451"/>
        <end position="550"/>
    </location>
</feature>
<dbReference type="Proteomes" id="UP001231616">
    <property type="component" value="Unassembled WGS sequence"/>
</dbReference>
<dbReference type="PROSITE" id="PS51127">
    <property type="entry name" value="BIG1"/>
    <property type="match status" value="1"/>
</dbReference>
<name>A0ABT9H318_9GAMM</name>
<dbReference type="Pfam" id="PF02369">
    <property type="entry name" value="Big_1"/>
    <property type="match status" value="2"/>
</dbReference>
<evidence type="ECO:0000256" key="1">
    <source>
        <dbReference type="ARBA" id="ARBA00010116"/>
    </source>
</evidence>
<dbReference type="PANTHER" id="PTHR39576">
    <property type="entry name" value="ATTACHING AND EFFACING PROTEIN HOMOLOG-RELATED-RELATED"/>
    <property type="match status" value="1"/>
</dbReference>
<evidence type="ECO:0000259" key="3">
    <source>
        <dbReference type="PROSITE" id="PS51127"/>
    </source>
</evidence>
<accession>A0ABT9H318</accession>
<dbReference type="InterPro" id="IPR003344">
    <property type="entry name" value="Big_1_dom"/>
</dbReference>
<organism evidence="4 5">
    <name type="scientific">Alkalimonas collagenimarina</name>
    <dbReference type="NCBI Taxonomy" id="400390"/>
    <lineage>
        <taxon>Bacteria</taxon>
        <taxon>Pseudomonadati</taxon>
        <taxon>Pseudomonadota</taxon>
        <taxon>Gammaproteobacteria</taxon>
        <taxon>Alkalimonas</taxon>
    </lineage>
</organism>
<dbReference type="Gene3D" id="2.60.40.10">
    <property type="entry name" value="Immunoglobulins"/>
    <property type="match status" value="5"/>
</dbReference>
<dbReference type="RefSeq" id="WP_305894966.1">
    <property type="nucleotide sequence ID" value="NZ_JAUZVZ010000031.1"/>
</dbReference>
<dbReference type="SUPFAM" id="SSF49373">
    <property type="entry name" value="Invasin/intimin cell-adhesion fragments"/>
    <property type="match status" value="5"/>
</dbReference>
<dbReference type="InterPro" id="IPR008964">
    <property type="entry name" value="Invasin/intimin_cell_adhesion"/>
</dbReference>
<evidence type="ECO:0000256" key="2">
    <source>
        <dbReference type="SAM" id="SignalP"/>
    </source>
</evidence>
<comment type="similarity">
    <text evidence="1">Belongs to the intimin/invasin family.</text>
</comment>
<feature type="signal peptide" evidence="2">
    <location>
        <begin position="1"/>
        <end position="19"/>
    </location>
</feature>
<dbReference type="PANTHER" id="PTHR39576:SF1">
    <property type="entry name" value="INVASIN"/>
    <property type="match status" value="1"/>
</dbReference>
<keyword evidence="2" id="KW-0732">Signal</keyword>
<reference evidence="4 5" key="1">
    <citation type="submission" date="2023-08" db="EMBL/GenBank/DDBJ databases">
        <authorList>
            <person name="Joshi A."/>
            <person name="Thite S."/>
        </authorList>
    </citation>
    <scope>NUCLEOTIDE SEQUENCE [LARGE SCALE GENOMIC DNA]</scope>
    <source>
        <strain evidence="4 5">AC40</strain>
    </source>
</reference>
<sequence length="750" mass="77033">MRNIQLSITAVFFSLLLVACGGGGTLDGGGNGGTGTAPVFTLELELNDSAGAASDQLSDAEPLTARATLSATNNGTISGRVIVFEFSSEGLATLSASSGTALTDSSGVAEIELRAGDISGAGELRATLQNTDTSAAAGFNSAGDGGGESGITIASVRLLADRTQLGSGASDKIELSALVRDSNNVLLSGVPVTFSSDSGELIVTSAETEQDGIAKATLTSQIDKSVRDIVVSARVNNIRDELLLRVVGTTLEVVAPSAVVLGDHVAINFSLQDAAGQGIANEVLTVSSELGNPLSQTSPMTGSNGQVSITYDAVSSGDDTLLVAALGLNQSVSLSVKADSFVFLANSDNEASIPEVDLNTARSMELEWLTDNIPNANRNVLFSTTRGSIASSEPDLSDQRVVTESMTDADGKAEVFVQSSFAGLATISARGGDNEISTQKVVEFIAVNPVKMEVQAFPAQLVQGDSSSIRAIVRDENNNPVKNQLVAFSLDNSAGGSISSGTATTNSQGVATTSFTADLTTGAGVEGENLIISASLVSNSGVTDSTDIAVGGRTLFFRFGTGNTIESPSASLYRKEFSIIVTDASGNPVANQPLNVAAVSLRYRKGIWIKDPPPPESFTSWVTDVTAGCMSEDVNFNGILDIEFDGNGDPIPGSGEDTNGDGLLTPGNLATVPSTVTSNADGIAVFHVTYPRDVAPWLDVRLQVSGFAAGTENMNYREFTLTPAASDLTTETVAPPANPFGQSGSCSDAL</sequence>
<feature type="chain" id="PRO_5045055447" evidence="2">
    <location>
        <begin position="20"/>
        <end position="750"/>
    </location>
</feature>
<comment type="caution">
    <text evidence="4">The sequence shown here is derived from an EMBL/GenBank/DDBJ whole genome shotgun (WGS) entry which is preliminary data.</text>
</comment>
<keyword evidence="5" id="KW-1185">Reference proteome</keyword>
<gene>
    <name evidence="4" type="ORF">Q3O60_16145</name>
</gene>
<proteinExistence type="inferred from homology"/>
<dbReference type="InterPro" id="IPR013783">
    <property type="entry name" value="Ig-like_fold"/>
</dbReference>
<dbReference type="PROSITE" id="PS51257">
    <property type="entry name" value="PROKAR_LIPOPROTEIN"/>
    <property type="match status" value="1"/>
</dbReference>
<evidence type="ECO:0000313" key="4">
    <source>
        <dbReference type="EMBL" id="MDP4537717.1"/>
    </source>
</evidence>
<evidence type="ECO:0000313" key="5">
    <source>
        <dbReference type="Proteomes" id="UP001231616"/>
    </source>
</evidence>
<dbReference type="InterPro" id="IPR051715">
    <property type="entry name" value="Intimin-Invasin_domain"/>
</dbReference>
<dbReference type="SMART" id="SM00634">
    <property type="entry name" value="BID_1"/>
    <property type="match status" value="3"/>
</dbReference>
<protein>
    <submittedName>
        <fullName evidence="4">Ig-like domain-containing protein</fullName>
    </submittedName>
</protein>